<keyword evidence="3" id="KW-0813">Transport</keyword>
<dbReference type="InterPro" id="IPR005746">
    <property type="entry name" value="Thioredoxin"/>
</dbReference>
<evidence type="ECO:0000256" key="6">
    <source>
        <dbReference type="ARBA" id="ARBA00023284"/>
    </source>
</evidence>
<feature type="active site" description="Nucleophile" evidence="9">
    <location>
        <position position="28"/>
    </location>
</feature>
<organism evidence="12 13">
    <name type="scientific">Catellicoccus marimammalium M35/04/3</name>
    <dbReference type="NCBI Taxonomy" id="1234409"/>
    <lineage>
        <taxon>Bacteria</taxon>
        <taxon>Bacillati</taxon>
        <taxon>Bacillota</taxon>
        <taxon>Bacilli</taxon>
        <taxon>Lactobacillales</taxon>
        <taxon>Enterococcaceae</taxon>
        <taxon>Catellicoccus</taxon>
    </lineage>
</organism>
<dbReference type="OrthoDB" id="9790390at2"/>
<evidence type="ECO:0000256" key="7">
    <source>
        <dbReference type="NCBIfam" id="TIGR01068"/>
    </source>
</evidence>
<evidence type="ECO:0000313" key="13">
    <source>
        <dbReference type="Proteomes" id="UP000016057"/>
    </source>
</evidence>
<dbReference type="PANTHER" id="PTHR45663">
    <property type="entry name" value="GEO12009P1"/>
    <property type="match status" value="1"/>
</dbReference>
<evidence type="ECO:0000256" key="4">
    <source>
        <dbReference type="ARBA" id="ARBA00022982"/>
    </source>
</evidence>
<evidence type="ECO:0000256" key="8">
    <source>
        <dbReference type="PIRNR" id="PIRNR000077"/>
    </source>
</evidence>
<keyword evidence="13" id="KW-1185">Reference proteome</keyword>
<dbReference type="InterPro" id="IPR017937">
    <property type="entry name" value="Thioredoxin_CS"/>
</dbReference>
<dbReference type="GO" id="GO:0005829">
    <property type="term" value="C:cytosol"/>
    <property type="evidence" value="ECO:0007669"/>
    <property type="project" value="TreeGrafter"/>
</dbReference>
<dbReference type="InterPro" id="IPR036249">
    <property type="entry name" value="Thioredoxin-like_sf"/>
</dbReference>
<reference evidence="12 13" key="1">
    <citation type="journal article" date="2013" name="Genome Announc.">
        <title>Draft Genome Sequence of Catellicoccus marimammalium, a Novel Species Commonly Found in Gull Feces.</title>
        <authorList>
            <person name="Weigand M.R."/>
            <person name="Ryu H."/>
            <person name="Bozcek L."/>
            <person name="Konstantinidis K.T."/>
            <person name="Santo Domingo J.W."/>
        </authorList>
    </citation>
    <scope>NUCLEOTIDE SEQUENCE [LARGE SCALE GENOMIC DNA]</scope>
    <source>
        <strain evidence="12 13">M35/04/3</strain>
    </source>
</reference>
<feature type="disulfide bond" description="Redox-active" evidence="10">
    <location>
        <begin position="28"/>
        <end position="31"/>
    </location>
</feature>
<evidence type="ECO:0000256" key="10">
    <source>
        <dbReference type="PIRSR" id="PIRSR000077-4"/>
    </source>
</evidence>
<name>K8ZA01_9ENTE</name>
<dbReference type="Pfam" id="PF00085">
    <property type="entry name" value="Thioredoxin"/>
    <property type="match status" value="1"/>
</dbReference>
<dbReference type="Proteomes" id="UP000016057">
    <property type="component" value="Unassembled WGS sequence"/>
</dbReference>
<feature type="site" description="Contributes to redox potential value" evidence="9">
    <location>
        <position position="29"/>
    </location>
</feature>
<sequence length="102" mass="11566">MAEAITDANFVEKTIDGLCLVDFWAPWCGPCRMQGPIIDELASELTDVHVYKLNIDENPDTTQRLGVRSIPTMFLMRDGEIVETIVGLHTKEQLLEIINSYR</sequence>
<comment type="caution">
    <text evidence="12">The sequence shown here is derived from an EMBL/GenBank/DDBJ whole genome shotgun (WGS) entry which is preliminary data.</text>
</comment>
<keyword evidence="6 10" id="KW-0676">Redox-active center</keyword>
<evidence type="ECO:0000256" key="9">
    <source>
        <dbReference type="PIRSR" id="PIRSR000077-1"/>
    </source>
</evidence>
<dbReference type="GO" id="GO:0045454">
    <property type="term" value="P:cell redox homeostasis"/>
    <property type="evidence" value="ECO:0007669"/>
    <property type="project" value="TreeGrafter"/>
</dbReference>
<dbReference type="InterPro" id="IPR013766">
    <property type="entry name" value="Thioredoxin_domain"/>
</dbReference>
<dbReference type="NCBIfam" id="TIGR01068">
    <property type="entry name" value="thioredoxin"/>
    <property type="match status" value="1"/>
</dbReference>
<evidence type="ECO:0000313" key="12">
    <source>
        <dbReference type="EMBL" id="EKU27879.1"/>
    </source>
</evidence>
<dbReference type="eggNOG" id="COG3118">
    <property type="taxonomic scope" value="Bacteria"/>
</dbReference>
<protein>
    <recommendedName>
        <fullName evidence="2 7">Thioredoxin</fullName>
    </recommendedName>
</protein>
<feature type="site" description="Contributes to redox potential value" evidence="9">
    <location>
        <position position="30"/>
    </location>
</feature>
<keyword evidence="5 10" id="KW-1015">Disulfide bond</keyword>
<accession>K8ZA01</accession>
<evidence type="ECO:0000256" key="2">
    <source>
        <dbReference type="ARBA" id="ARBA00020570"/>
    </source>
</evidence>
<gene>
    <name evidence="12" type="ORF">C683_0138</name>
</gene>
<evidence type="ECO:0000256" key="5">
    <source>
        <dbReference type="ARBA" id="ARBA00023157"/>
    </source>
</evidence>
<dbReference type="STRING" id="1234409.C683_0138"/>
<evidence type="ECO:0000256" key="3">
    <source>
        <dbReference type="ARBA" id="ARBA00022448"/>
    </source>
</evidence>
<feature type="site" description="Deprotonates C-terminal active site Cys" evidence="9">
    <location>
        <position position="22"/>
    </location>
</feature>
<proteinExistence type="inferred from homology"/>
<evidence type="ECO:0000256" key="1">
    <source>
        <dbReference type="ARBA" id="ARBA00008987"/>
    </source>
</evidence>
<dbReference type="Gene3D" id="3.40.30.10">
    <property type="entry name" value="Glutaredoxin"/>
    <property type="match status" value="1"/>
</dbReference>
<dbReference type="GO" id="GO:0015035">
    <property type="term" value="F:protein-disulfide reductase activity"/>
    <property type="evidence" value="ECO:0007669"/>
    <property type="project" value="UniProtKB-UniRule"/>
</dbReference>
<dbReference type="PROSITE" id="PS00194">
    <property type="entry name" value="THIOREDOXIN_1"/>
    <property type="match status" value="1"/>
</dbReference>
<dbReference type="PROSITE" id="PS51352">
    <property type="entry name" value="THIOREDOXIN_2"/>
    <property type="match status" value="1"/>
</dbReference>
<dbReference type="PIRSF" id="PIRSF000077">
    <property type="entry name" value="Thioredoxin"/>
    <property type="match status" value="1"/>
</dbReference>
<keyword evidence="4" id="KW-0249">Electron transport</keyword>
<feature type="domain" description="Thioredoxin" evidence="11">
    <location>
        <begin position="1"/>
        <end position="102"/>
    </location>
</feature>
<dbReference type="CDD" id="cd02947">
    <property type="entry name" value="TRX_family"/>
    <property type="match status" value="1"/>
</dbReference>
<dbReference type="PANTHER" id="PTHR45663:SF11">
    <property type="entry name" value="GEO12009P1"/>
    <property type="match status" value="1"/>
</dbReference>
<dbReference type="AlphaFoldDB" id="K8ZA01"/>
<dbReference type="PRINTS" id="PR00421">
    <property type="entry name" value="THIOREDOXIN"/>
</dbReference>
<dbReference type="PATRIC" id="fig|1234409.3.peg.110"/>
<dbReference type="FunFam" id="3.40.30.10:FF:000001">
    <property type="entry name" value="Thioredoxin"/>
    <property type="match status" value="1"/>
</dbReference>
<comment type="similarity">
    <text evidence="1 8">Belongs to the thioredoxin family.</text>
</comment>
<dbReference type="RefSeq" id="WP_009488311.1">
    <property type="nucleotide sequence ID" value="NZ_AMYT01000007.1"/>
</dbReference>
<dbReference type="EMBL" id="AMYT01000007">
    <property type="protein sequence ID" value="EKU27879.1"/>
    <property type="molecule type" value="Genomic_DNA"/>
</dbReference>
<feature type="active site" description="Nucleophile" evidence="9">
    <location>
        <position position="31"/>
    </location>
</feature>
<evidence type="ECO:0000259" key="11">
    <source>
        <dbReference type="PROSITE" id="PS51352"/>
    </source>
</evidence>
<dbReference type="SUPFAM" id="SSF52833">
    <property type="entry name" value="Thioredoxin-like"/>
    <property type="match status" value="1"/>
</dbReference>